<dbReference type="SMART" id="SM00487">
    <property type="entry name" value="DEXDc"/>
    <property type="match status" value="1"/>
</dbReference>
<evidence type="ECO:0000259" key="4">
    <source>
        <dbReference type="PROSITE" id="PS51194"/>
    </source>
</evidence>
<sequence length="1492" mass="164571">MASTTRRRAILGKALTALEERELPLLEWGVTDGALSEEEVADALWSVLDKDEDAASLFSDADQLKAVLLNQQLLFYVPFGGAGRYRTRFAEGIRLTASLRQIFGPWPGTALQADWWERGKPLVADYRLHVSERRYPTRNIPAAQAIAEMEAIPGWTERHSVVAGVLIGSYALSRFQVDAAKAVINSLANGGSRGVVVGAGTGSGKTLAFYLPAFAAMANHKGVGVHTLALYPRIELLRDQLREAIKNALELRRRGLPSPRIGVLYGRTPHRGDDVTHGTYEWAVQGEARVCPYLTCPTGDGGAMLWPENDRVRNVEMLRCSVCQEEIPDDVMALTRESIKRVPPKLLFTTTEMLNRNSTGSKLSRTLGWTGYGPRVVLLDEVHTYSDSTGAQTALLLRRWRHARRDPVAFVGLSATLRQADRFMAELVGLPAEDVTLIEPHSRDMESEGREYHLALRGDPLSGTSLLSTTIQTAMLHGRLLDRNRPAGTTLHGTKGFLFTDDLDVTNRLYDDLRDAEGGQYGKNRRKRGAAILAALRSMDLPAEEERYLAGQSWNLPELIGHNLSSDLSQRPLRIGRTSSQDAGVDTDADLIVATASLEVGFNDPDVGLVVQHKAPRDPASFLQRRGRAGRERGTRPLTIVALSDFGRDRLAYQGYVSLFAPEVTPRTLPVNNRHIIKIQGAQAFIDWLGSRLRYRRLWASARTLATGNTCPDYDDEQLPAARRAIIEDLEKLLDGDDTLLRSLAEHLRGALRLSPDEVQALLWEQPRSLLLAVAPTLLRRLSVGASPIHQDPGTDDRRAFLPEFVTTSLFAPLNLPEVSFVLPFATSDDEDRLPVGRALREAVPGRVSRRFGYRDDRHRTWLEVPTGVDDAVIDLGKILDSAERQGRWYTGRADVKTVEVTRPRRINLAQPDQEIATSSQGIPLWATQFVDNPAGPPVAADVPKVPEWRDRVLSVGFAAHASGNPTEVRRMTYGAVAEVITGRPGKRHKVQVSYALEGARAAMGFTSSVDAVRIQVKALDPCAPGVVEHLNSPQWRSKAFMNTVLEDQRIAEATNSFQRGWLSLVYLSAFALEGLEGTKPETIHAGLSQGAWRDSITKVIPLLYRQDPSASPTDAGSPTDRVISDLQELSQTPDVVAVLDDAGSLLFGENLQVRTAGLARRAYRDTLAAAILEAVTRACPDAREQDLMLDVVPGAGSTPDHIWISETSEGGLGVIEKLAETYGRDPARFWSLVSAALRPNSFEQTDIRLTNLLRHVVEAEPNGELAQAMSEMRAATSAQDSQDALQRIRSAWSELDGAPRHGDVASLAMRLLRRGSDSLTDTTALALVQAWDQLEEATGIELDSRVIAYAVGASKIQLPRKTSPDQAFSILWPRGDQARNYHLDSYQPYRAVDNPRILDRLLAAAVHTQAWPRLDATTPDWHTRYVQALSSHPAAEVVVPLDRPDLLRRVLLNIPALRVDRGNLKLFGEVTQVYRDSRKVVVKAVIKESEQ</sequence>
<dbReference type="PANTHER" id="PTHR47962:SF5">
    <property type="entry name" value="ATP-DEPENDENT HELICASE LHR-RELATED"/>
    <property type="match status" value="1"/>
</dbReference>
<dbReference type="Pfam" id="PF00270">
    <property type="entry name" value="DEAD"/>
    <property type="match status" value="1"/>
</dbReference>
<dbReference type="SUPFAM" id="SSF52540">
    <property type="entry name" value="P-loop containing nucleoside triphosphate hydrolases"/>
    <property type="match status" value="1"/>
</dbReference>
<dbReference type="InterPro" id="IPR014001">
    <property type="entry name" value="Helicase_ATP-bd"/>
</dbReference>
<dbReference type="InterPro" id="IPR011545">
    <property type="entry name" value="DEAD/DEAH_box_helicase_dom"/>
</dbReference>
<keyword evidence="1" id="KW-0547">Nucleotide-binding</keyword>
<dbReference type="Gene3D" id="3.40.50.300">
    <property type="entry name" value="P-loop containing nucleotide triphosphate hydrolases"/>
    <property type="match status" value="2"/>
</dbReference>
<evidence type="ECO:0000256" key="1">
    <source>
        <dbReference type="ARBA" id="ARBA00022741"/>
    </source>
</evidence>
<evidence type="ECO:0000259" key="3">
    <source>
        <dbReference type="PROSITE" id="PS51192"/>
    </source>
</evidence>
<feature type="domain" description="Helicase C-terminal" evidence="4">
    <location>
        <begin position="505"/>
        <end position="677"/>
    </location>
</feature>
<dbReference type="InterPro" id="IPR027417">
    <property type="entry name" value="P-loop_NTPase"/>
</dbReference>
<protein>
    <recommendedName>
        <fullName evidence="7">DEAD/DEAH box helicase</fullName>
    </recommendedName>
</protein>
<evidence type="ECO:0000256" key="2">
    <source>
        <dbReference type="ARBA" id="ARBA00022840"/>
    </source>
</evidence>
<name>A0ABP8PBR1_9ACTN</name>
<evidence type="ECO:0008006" key="7">
    <source>
        <dbReference type="Google" id="ProtNLM"/>
    </source>
</evidence>
<dbReference type="EMBL" id="BAABHF010000009">
    <property type="protein sequence ID" value="GAA4485051.1"/>
    <property type="molecule type" value="Genomic_DNA"/>
</dbReference>
<organism evidence="5 6">
    <name type="scientific">Actinoallomurus oryzae</name>
    <dbReference type="NCBI Taxonomy" id="502180"/>
    <lineage>
        <taxon>Bacteria</taxon>
        <taxon>Bacillati</taxon>
        <taxon>Actinomycetota</taxon>
        <taxon>Actinomycetes</taxon>
        <taxon>Streptosporangiales</taxon>
        <taxon>Thermomonosporaceae</taxon>
        <taxon>Actinoallomurus</taxon>
    </lineage>
</organism>
<dbReference type="InterPro" id="IPR052511">
    <property type="entry name" value="ATP-dep_Helicase"/>
</dbReference>
<reference evidence="6" key="1">
    <citation type="journal article" date="2019" name="Int. J. Syst. Evol. Microbiol.">
        <title>The Global Catalogue of Microorganisms (GCM) 10K type strain sequencing project: providing services to taxonomists for standard genome sequencing and annotation.</title>
        <authorList>
            <consortium name="The Broad Institute Genomics Platform"/>
            <consortium name="The Broad Institute Genome Sequencing Center for Infectious Disease"/>
            <person name="Wu L."/>
            <person name="Ma J."/>
        </authorList>
    </citation>
    <scope>NUCLEOTIDE SEQUENCE [LARGE SCALE GENOMIC DNA]</scope>
    <source>
        <strain evidence="6">JCM 17933</strain>
    </source>
</reference>
<dbReference type="PANTHER" id="PTHR47962">
    <property type="entry name" value="ATP-DEPENDENT HELICASE LHR-RELATED-RELATED"/>
    <property type="match status" value="1"/>
</dbReference>
<accession>A0ABP8PBR1</accession>
<dbReference type="InterPro" id="IPR001650">
    <property type="entry name" value="Helicase_C-like"/>
</dbReference>
<dbReference type="PROSITE" id="PS51194">
    <property type="entry name" value="HELICASE_CTER"/>
    <property type="match status" value="1"/>
</dbReference>
<feature type="domain" description="Helicase ATP-binding" evidence="3">
    <location>
        <begin position="186"/>
        <end position="435"/>
    </location>
</feature>
<dbReference type="Pfam" id="PF00271">
    <property type="entry name" value="Helicase_C"/>
    <property type="match status" value="1"/>
</dbReference>
<keyword evidence="2" id="KW-0067">ATP-binding</keyword>
<gene>
    <name evidence="5" type="ORF">GCM10023191_009050</name>
</gene>
<dbReference type="SMART" id="SM00490">
    <property type="entry name" value="HELICc"/>
    <property type="match status" value="1"/>
</dbReference>
<dbReference type="NCBIfam" id="NF041067">
    <property type="entry name" value="DpdJ"/>
    <property type="match status" value="1"/>
</dbReference>
<keyword evidence="6" id="KW-1185">Reference proteome</keyword>
<dbReference type="Proteomes" id="UP001500503">
    <property type="component" value="Unassembled WGS sequence"/>
</dbReference>
<dbReference type="PROSITE" id="PS51192">
    <property type="entry name" value="HELICASE_ATP_BIND_1"/>
    <property type="match status" value="1"/>
</dbReference>
<evidence type="ECO:0000313" key="5">
    <source>
        <dbReference type="EMBL" id="GAA4485051.1"/>
    </source>
</evidence>
<comment type="caution">
    <text evidence="5">The sequence shown here is derived from an EMBL/GenBank/DDBJ whole genome shotgun (WGS) entry which is preliminary data.</text>
</comment>
<evidence type="ECO:0000313" key="6">
    <source>
        <dbReference type="Proteomes" id="UP001500503"/>
    </source>
</evidence>
<proteinExistence type="predicted"/>